<keyword evidence="1" id="KW-0812">Transmembrane</keyword>
<dbReference type="InterPro" id="IPR036388">
    <property type="entry name" value="WH-like_DNA-bd_sf"/>
</dbReference>
<dbReference type="SMR" id="H8I7B7"/>
<dbReference type="Gene3D" id="1.10.10.10">
    <property type="entry name" value="Winged helix-like DNA-binding domain superfamily/Winged helix DNA-binding domain"/>
    <property type="match status" value="2"/>
</dbReference>
<evidence type="ECO:0000313" key="3">
    <source>
        <dbReference type="Proteomes" id="UP000005233"/>
    </source>
</evidence>
<dbReference type="SUPFAM" id="SSF46785">
    <property type="entry name" value="Winged helix' DNA-binding domain"/>
    <property type="match status" value="2"/>
</dbReference>
<dbReference type="CDD" id="cd00090">
    <property type="entry name" value="HTH_ARSR"/>
    <property type="match status" value="2"/>
</dbReference>
<keyword evidence="3" id="KW-1185">Reference proteome</keyword>
<evidence type="ECO:0000256" key="1">
    <source>
        <dbReference type="SAM" id="Phobius"/>
    </source>
</evidence>
<keyword evidence="1" id="KW-1133">Transmembrane helix</keyword>
<dbReference type="KEGG" id="mez:Mtc_2044"/>
<dbReference type="Pfam" id="PF13412">
    <property type="entry name" value="HTH_24"/>
    <property type="match status" value="2"/>
</dbReference>
<proteinExistence type="predicted"/>
<accession>H8I7B7</accession>
<dbReference type="AlphaFoldDB" id="H8I7B7"/>
<dbReference type="EMBL" id="CP003243">
    <property type="protein sequence ID" value="AFD00783.1"/>
    <property type="molecule type" value="Genomic_DNA"/>
</dbReference>
<dbReference type="eggNOG" id="arCOG02611">
    <property type="taxonomic scope" value="Archaea"/>
</dbReference>
<dbReference type="PANTHER" id="PTHR36216:SF1">
    <property type="entry name" value="HTH ARSR-TYPE DOMAIN-CONTAINING PROTEIN"/>
    <property type="match status" value="1"/>
</dbReference>
<evidence type="ECO:0000313" key="2">
    <source>
        <dbReference type="EMBL" id="AFD00783.1"/>
    </source>
</evidence>
<feature type="transmembrane region" description="Helical" evidence="1">
    <location>
        <begin position="61"/>
        <end position="85"/>
    </location>
</feature>
<reference evidence="2 3" key="1">
    <citation type="journal article" date="2012" name="J. Bacteriol.">
        <title>Complete genome sequence of a thermophilic methanogen, Methanocella conradii HZ254, isolated from Chinese rice field soil.</title>
        <authorList>
            <person name="Lu Z."/>
            <person name="Lu Y."/>
        </authorList>
    </citation>
    <scope>NUCLEOTIDE SEQUENCE [LARGE SCALE GENOMIC DNA]</scope>
    <source>
        <strain evidence="3">DSM 24694 / JCM 17849 / CGMCC 1.5162 / HZ254</strain>
    </source>
</reference>
<dbReference type="PANTHER" id="PTHR36216">
    <property type="entry name" value="TRANSCRIPTIONAL REGULATOR, TRMB"/>
    <property type="match status" value="1"/>
</dbReference>
<name>H8I7B7_METCZ</name>
<protein>
    <submittedName>
        <fullName evidence="2">Uncharacterized protein conserved in archaea</fullName>
    </submittedName>
</protein>
<dbReference type="STRING" id="1041930.Mtc_2044"/>
<dbReference type="Proteomes" id="UP000005233">
    <property type="component" value="Chromosome"/>
</dbReference>
<dbReference type="InterPro" id="IPR036390">
    <property type="entry name" value="WH_DNA-bd_sf"/>
</dbReference>
<dbReference type="InterPro" id="IPR011991">
    <property type="entry name" value="ArsR-like_HTH"/>
</dbReference>
<keyword evidence="1" id="KW-0472">Membrane</keyword>
<organism evidence="2 3">
    <name type="scientific">Methanocella conradii (strain DSM 24694 / JCM 17849 / CGMCC 1.5162 / HZ254)</name>
    <dbReference type="NCBI Taxonomy" id="1041930"/>
    <lineage>
        <taxon>Archaea</taxon>
        <taxon>Methanobacteriati</taxon>
        <taxon>Methanobacteriota</taxon>
        <taxon>Stenosarchaea group</taxon>
        <taxon>Methanomicrobia</taxon>
        <taxon>Methanocellales</taxon>
        <taxon>Methanocellaceae</taxon>
        <taxon>Methanocella</taxon>
    </lineage>
</organism>
<sequence length="241" mass="27108">MRLGMKALMAAAILLLAFLLLLPAIAPSFNGPGQYTVKPGSSEGPQPAASVPVVSFWQLPLWVKVAGILDTLLVAIFLLATPFIIGRMQNVLENRNRLNIFNYVLRNPGCTQSEISSAHNMKSGTVKYHVQMLESEGKITLRRMGKFTRLFNSSRANSELEKVVLSYMKNETSKSLLCAIMEEPGVTNGRLSERFKLDKSSVHWHLERFLNDSLVRFEQDGRYKKYFLEPGVEKLLRGLSF</sequence>
<dbReference type="HOGENOM" id="CLU_084118_1_0_2"/>
<gene>
    <name evidence="2" type="ordered locus">Mtc_2044</name>
</gene>
<dbReference type="OrthoDB" id="28610at2157"/>